<dbReference type="HOGENOM" id="CLU_3236019_0_0_3"/>
<dbReference type="Proteomes" id="UP000003613">
    <property type="component" value="Unassembled WGS sequence"/>
</dbReference>
<dbReference type="EMBL" id="CAIM01000256">
    <property type="protein sequence ID" value="CCI17878.1"/>
    <property type="molecule type" value="Genomic_DNA"/>
</dbReference>
<reference evidence="1 2" key="1">
    <citation type="submission" date="2012-04" db="EMBL/GenBank/DDBJ databases">
        <authorList>
            <person name="Genoscope - CEA"/>
        </authorList>
    </citation>
    <scope>NUCLEOTIDE SEQUENCE [LARGE SCALE GENOMIC DNA]</scope>
    <source>
        <strain evidence="1 2">9807</strain>
    </source>
</reference>
<protein>
    <submittedName>
        <fullName evidence="1">Uncharacterized protein</fullName>
    </submittedName>
</protein>
<organism evidence="1 2">
    <name type="scientific">Microcystis aeruginosa PCC 9807</name>
    <dbReference type="NCBI Taxonomy" id="1160283"/>
    <lineage>
        <taxon>Bacteria</taxon>
        <taxon>Bacillati</taxon>
        <taxon>Cyanobacteriota</taxon>
        <taxon>Cyanophyceae</taxon>
        <taxon>Oscillatoriophycideae</taxon>
        <taxon>Chroococcales</taxon>
        <taxon>Microcystaceae</taxon>
        <taxon>Microcystis</taxon>
    </lineage>
</organism>
<evidence type="ECO:0000313" key="2">
    <source>
        <dbReference type="Proteomes" id="UP000003613"/>
    </source>
</evidence>
<proteinExistence type="predicted"/>
<sequence length="43" mass="4691">MWGETIHNLRVNHTIKNGFVISAVITPRPVGAKHSGNNLSVKP</sequence>
<name>I4H754_MICAE</name>
<comment type="caution">
    <text evidence="1">The sequence shown here is derived from an EMBL/GenBank/DDBJ whole genome shotgun (WGS) entry which is preliminary data.</text>
</comment>
<gene>
    <name evidence="1" type="ORF">MICAF_3290004</name>
</gene>
<accession>I4H754</accession>
<dbReference type="AlphaFoldDB" id="I4H754"/>
<evidence type="ECO:0000313" key="1">
    <source>
        <dbReference type="EMBL" id="CCI17878.1"/>
    </source>
</evidence>